<name>A0ABT9W1K3_9BACI</name>
<evidence type="ECO:0000313" key="6">
    <source>
        <dbReference type="EMBL" id="MDQ0166725.1"/>
    </source>
</evidence>
<dbReference type="Proteomes" id="UP001235840">
    <property type="component" value="Unassembled WGS sequence"/>
</dbReference>
<accession>A0ABT9W1K3</accession>
<keyword evidence="4" id="KW-0804">Transcription</keyword>
<dbReference type="GO" id="GO:0003677">
    <property type="term" value="F:DNA binding"/>
    <property type="evidence" value="ECO:0007669"/>
    <property type="project" value="UniProtKB-KW"/>
</dbReference>
<dbReference type="EMBL" id="JAUSTY010000010">
    <property type="protein sequence ID" value="MDQ0166725.1"/>
    <property type="molecule type" value="Genomic_DNA"/>
</dbReference>
<feature type="domain" description="HTH merR-type" evidence="5">
    <location>
        <begin position="1"/>
        <end position="70"/>
    </location>
</feature>
<sequence>MLTVKQVANLTGITVKTLHHYHKVGLLEPKEITEAGYRLYGKEELQRLQHILFYRELDFSLEDIQKLLSEKGHRLTVLVEQKILMEKNRERINLIVDTIGETIEFEESGKEMDEKNMFKGLQKEQWQEQLQEQNEYLKEEYQYEISLDDVDVEDLEETAKEAQEFMSKMAFALREGWSVEDERIKQLLTDHIAYINDNVMSVDAKTFVESAWYFLTDEFHKDMLEEQQTGLSYYLYACAVNFAD</sequence>
<dbReference type="InterPro" id="IPR009061">
    <property type="entry name" value="DNA-bd_dom_put_sf"/>
</dbReference>
<dbReference type="InterPro" id="IPR000551">
    <property type="entry name" value="MerR-type_HTH_dom"/>
</dbReference>
<dbReference type="SUPFAM" id="SSF89082">
    <property type="entry name" value="Antibiotic binding domain of TipA-like multidrug resistance regulators"/>
    <property type="match status" value="1"/>
</dbReference>
<dbReference type="Pfam" id="PF07739">
    <property type="entry name" value="TipAS"/>
    <property type="match status" value="1"/>
</dbReference>
<dbReference type="Gene3D" id="1.10.1660.10">
    <property type="match status" value="1"/>
</dbReference>
<evidence type="ECO:0000256" key="3">
    <source>
        <dbReference type="ARBA" id="ARBA00023159"/>
    </source>
</evidence>
<dbReference type="Pfam" id="PF13411">
    <property type="entry name" value="MerR_1"/>
    <property type="match status" value="1"/>
</dbReference>
<dbReference type="InterPro" id="IPR047057">
    <property type="entry name" value="MerR_fam"/>
</dbReference>
<keyword evidence="7" id="KW-1185">Reference proteome</keyword>
<protein>
    <submittedName>
        <fullName evidence="6">DNA-binding transcriptional MerR regulator</fullName>
    </submittedName>
</protein>
<dbReference type="PANTHER" id="PTHR30204">
    <property type="entry name" value="REDOX-CYCLING DRUG-SENSING TRANSCRIPTIONAL ACTIVATOR SOXR"/>
    <property type="match status" value="1"/>
</dbReference>
<dbReference type="CDD" id="cd01106">
    <property type="entry name" value="HTH_TipAL-Mta"/>
    <property type="match status" value="1"/>
</dbReference>
<dbReference type="InterPro" id="IPR036244">
    <property type="entry name" value="TipA-like_antibiotic-bd"/>
</dbReference>
<dbReference type="PROSITE" id="PS50937">
    <property type="entry name" value="HTH_MERR_2"/>
    <property type="match status" value="1"/>
</dbReference>
<evidence type="ECO:0000256" key="4">
    <source>
        <dbReference type="ARBA" id="ARBA00023163"/>
    </source>
</evidence>
<dbReference type="SMART" id="SM00422">
    <property type="entry name" value="HTH_MERR"/>
    <property type="match status" value="1"/>
</dbReference>
<organism evidence="6 7">
    <name type="scientific">Caldalkalibacillus horti</name>
    <dbReference type="NCBI Taxonomy" id="77523"/>
    <lineage>
        <taxon>Bacteria</taxon>
        <taxon>Bacillati</taxon>
        <taxon>Bacillota</taxon>
        <taxon>Bacilli</taxon>
        <taxon>Bacillales</taxon>
        <taxon>Bacillaceae</taxon>
        <taxon>Caldalkalibacillus</taxon>
    </lineage>
</organism>
<keyword evidence="3" id="KW-0010">Activator</keyword>
<dbReference type="InterPro" id="IPR012925">
    <property type="entry name" value="TipAS_dom"/>
</dbReference>
<evidence type="ECO:0000259" key="5">
    <source>
        <dbReference type="PROSITE" id="PS50937"/>
    </source>
</evidence>
<keyword evidence="1" id="KW-0805">Transcription regulation</keyword>
<dbReference type="PANTHER" id="PTHR30204:SF90">
    <property type="entry name" value="HTH-TYPE TRANSCRIPTIONAL ACTIVATOR MTA"/>
    <property type="match status" value="1"/>
</dbReference>
<keyword evidence="2 6" id="KW-0238">DNA-binding</keyword>
<evidence type="ECO:0000256" key="2">
    <source>
        <dbReference type="ARBA" id="ARBA00023125"/>
    </source>
</evidence>
<evidence type="ECO:0000313" key="7">
    <source>
        <dbReference type="Proteomes" id="UP001235840"/>
    </source>
</evidence>
<dbReference type="RefSeq" id="WP_307395155.1">
    <property type="nucleotide sequence ID" value="NZ_BAAADK010000047.1"/>
</dbReference>
<evidence type="ECO:0000256" key="1">
    <source>
        <dbReference type="ARBA" id="ARBA00023015"/>
    </source>
</evidence>
<comment type="caution">
    <text evidence="6">The sequence shown here is derived from an EMBL/GenBank/DDBJ whole genome shotgun (WGS) entry which is preliminary data.</text>
</comment>
<dbReference type="PRINTS" id="PR00040">
    <property type="entry name" value="HTHMERR"/>
</dbReference>
<gene>
    <name evidence="6" type="ORF">J2S11_002641</name>
</gene>
<reference evidence="6 7" key="1">
    <citation type="submission" date="2023-07" db="EMBL/GenBank/DDBJ databases">
        <title>Genomic Encyclopedia of Type Strains, Phase IV (KMG-IV): sequencing the most valuable type-strain genomes for metagenomic binning, comparative biology and taxonomic classification.</title>
        <authorList>
            <person name="Goeker M."/>
        </authorList>
    </citation>
    <scope>NUCLEOTIDE SEQUENCE [LARGE SCALE GENOMIC DNA]</scope>
    <source>
        <strain evidence="6 7">DSM 12751</strain>
    </source>
</reference>
<dbReference type="SUPFAM" id="SSF46955">
    <property type="entry name" value="Putative DNA-binding domain"/>
    <property type="match status" value="1"/>
</dbReference>
<proteinExistence type="predicted"/>